<dbReference type="GO" id="GO:0005886">
    <property type="term" value="C:plasma membrane"/>
    <property type="evidence" value="ECO:0007669"/>
    <property type="project" value="UniProtKB-SubCell"/>
</dbReference>
<dbReference type="SMART" id="SM00184">
    <property type="entry name" value="RING"/>
    <property type="match status" value="1"/>
</dbReference>
<evidence type="ECO:0000256" key="15">
    <source>
        <dbReference type="SAM" id="Phobius"/>
    </source>
</evidence>
<keyword evidence="3" id="KW-0813">Transport</keyword>
<feature type="compositionally biased region" description="Basic and acidic residues" evidence="14">
    <location>
        <begin position="496"/>
        <end position="512"/>
    </location>
</feature>
<dbReference type="PANTHER" id="PTHR12424">
    <property type="entry name" value="TWEETY-RELATED"/>
    <property type="match status" value="1"/>
</dbReference>
<keyword evidence="6 15" id="KW-1133">Transmembrane helix</keyword>
<dbReference type="InterPro" id="IPR006990">
    <property type="entry name" value="Tweety"/>
</dbReference>
<feature type="compositionally biased region" description="Low complexity" evidence="14">
    <location>
        <begin position="678"/>
        <end position="693"/>
    </location>
</feature>
<dbReference type="GO" id="GO:0005229">
    <property type="term" value="F:intracellularly calcium-gated chloride channel activity"/>
    <property type="evidence" value="ECO:0007669"/>
    <property type="project" value="TreeGrafter"/>
</dbReference>
<dbReference type="Gene3D" id="3.30.40.10">
    <property type="entry name" value="Zinc/RING finger domain, C3HC4 (zinc finger)"/>
    <property type="match status" value="1"/>
</dbReference>
<organism evidence="18">
    <name type="scientific">Salpingoeca rosetta (strain ATCC 50818 / BSB-021)</name>
    <dbReference type="NCBI Taxonomy" id="946362"/>
    <lineage>
        <taxon>Eukaryota</taxon>
        <taxon>Choanoflagellata</taxon>
        <taxon>Craspedida</taxon>
        <taxon>Salpingoecidae</taxon>
        <taxon>Salpingoeca</taxon>
    </lineage>
</organism>
<dbReference type="PROSITE" id="PS50089">
    <property type="entry name" value="ZF_RING_2"/>
    <property type="match status" value="1"/>
</dbReference>
<comment type="subcellular location">
    <subcellularLocation>
        <location evidence="1">Cell membrane</location>
        <topology evidence="1">Multi-pass membrane protein</topology>
    </subcellularLocation>
</comment>
<dbReference type="GO" id="GO:0008270">
    <property type="term" value="F:zinc ion binding"/>
    <property type="evidence" value="ECO:0007669"/>
    <property type="project" value="UniProtKB-KW"/>
</dbReference>
<dbReference type="InParanoid" id="F2U7E9"/>
<dbReference type="InterPro" id="IPR001841">
    <property type="entry name" value="Znf_RING"/>
</dbReference>
<evidence type="ECO:0000256" key="2">
    <source>
        <dbReference type="ARBA" id="ARBA00009849"/>
    </source>
</evidence>
<proteinExistence type="inferred from homology"/>
<dbReference type="Pfam" id="PF13920">
    <property type="entry name" value="zf-C3HC4_3"/>
    <property type="match status" value="1"/>
</dbReference>
<keyword evidence="18" id="KW-1185">Reference proteome</keyword>
<evidence type="ECO:0000313" key="17">
    <source>
        <dbReference type="EMBL" id="EGD83366.1"/>
    </source>
</evidence>
<gene>
    <name evidence="17" type="ORF">PTSG_03975</name>
</gene>
<feature type="transmembrane region" description="Helical" evidence="15">
    <location>
        <begin position="278"/>
        <end position="297"/>
    </location>
</feature>
<evidence type="ECO:0000256" key="8">
    <source>
        <dbReference type="ARBA" id="ARBA00023136"/>
    </source>
</evidence>
<keyword evidence="9" id="KW-0869">Chloride channel</keyword>
<accession>F2U7E9</accession>
<evidence type="ECO:0000256" key="7">
    <source>
        <dbReference type="ARBA" id="ARBA00023065"/>
    </source>
</evidence>
<evidence type="ECO:0000256" key="12">
    <source>
        <dbReference type="ARBA" id="ARBA00023303"/>
    </source>
</evidence>
<keyword evidence="5 15" id="KW-0812">Transmembrane</keyword>
<feature type="compositionally biased region" description="Low complexity" evidence="14">
    <location>
        <begin position="575"/>
        <end position="588"/>
    </location>
</feature>
<keyword evidence="4" id="KW-1003">Cell membrane</keyword>
<feature type="compositionally biased region" description="Low complexity" evidence="14">
    <location>
        <begin position="621"/>
        <end position="646"/>
    </location>
</feature>
<feature type="region of interest" description="Disordered" evidence="14">
    <location>
        <begin position="768"/>
        <end position="791"/>
    </location>
</feature>
<feature type="compositionally biased region" description="Low complexity" evidence="14">
    <location>
        <begin position="521"/>
        <end position="537"/>
    </location>
</feature>
<dbReference type="Pfam" id="PF04906">
    <property type="entry name" value="Tweety"/>
    <property type="match status" value="1"/>
</dbReference>
<dbReference type="PANTHER" id="PTHR12424:SF8">
    <property type="entry name" value="PROTEIN TWEETY"/>
    <property type="match status" value="1"/>
</dbReference>
<evidence type="ECO:0000313" key="18">
    <source>
        <dbReference type="Proteomes" id="UP000007799"/>
    </source>
</evidence>
<keyword evidence="12" id="KW-0407">Ion channel</keyword>
<dbReference type="KEGG" id="sre:PTSG_03975"/>
<keyword evidence="13" id="KW-0862">Zinc</keyword>
<evidence type="ECO:0000256" key="11">
    <source>
        <dbReference type="ARBA" id="ARBA00023214"/>
    </source>
</evidence>
<feature type="region of interest" description="Disordered" evidence="14">
    <location>
        <begin position="477"/>
        <end position="699"/>
    </location>
</feature>
<feature type="transmembrane region" description="Helical" evidence="15">
    <location>
        <begin position="93"/>
        <end position="117"/>
    </location>
</feature>
<evidence type="ECO:0000256" key="4">
    <source>
        <dbReference type="ARBA" id="ARBA00022475"/>
    </source>
</evidence>
<dbReference type="EMBL" id="GL832963">
    <property type="protein sequence ID" value="EGD83366.1"/>
    <property type="molecule type" value="Genomic_DNA"/>
</dbReference>
<dbReference type="OrthoDB" id="187568at2759"/>
<feature type="compositionally biased region" description="Pro residues" evidence="14">
    <location>
        <begin position="654"/>
        <end position="674"/>
    </location>
</feature>
<keyword evidence="8 15" id="KW-0472">Membrane</keyword>
<evidence type="ECO:0000256" key="14">
    <source>
        <dbReference type="SAM" id="MobiDB-lite"/>
    </source>
</evidence>
<dbReference type="Proteomes" id="UP000007799">
    <property type="component" value="Unassembled WGS sequence"/>
</dbReference>
<evidence type="ECO:0000256" key="3">
    <source>
        <dbReference type="ARBA" id="ARBA00022448"/>
    </source>
</evidence>
<feature type="transmembrane region" description="Helical" evidence="15">
    <location>
        <begin position="153"/>
        <end position="174"/>
    </location>
</feature>
<dbReference type="AlphaFoldDB" id="F2U7E9"/>
<evidence type="ECO:0000256" key="5">
    <source>
        <dbReference type="ARBA" id="ARBA00022692"/>
    </source>
</evidence>
<evidence type="ECO:0000256" key="9">
    <source>
        <dbReference type="ARBA" id="ARBA00023173"/>
    </source>
</evidence>
<dbReference type="InterPro" id="IPR013083">
    <property type="entry name" value="Znf_RING/FYVE/PHD"/>
</dbReference>
<dbReference type="GeneID" id="16075450"/>
<dbReference type="GO" id="GO:0072320">
    <property type="term" value="F:volume-sensitive chloride channel activity"/>
    <property type="evidence" value="ECO:0007669"/>
    <property type="project" value="TreeGrafter"/>
</dbReference>
<dbReference type="RefSeq" id="XP_004994870.1">
    <property type="nucleotide sequence ID" value="XM_004994813.1"/>
</dbReference>
<name>F2U7E9_SALR5</name>
<evidence type="ECO:0000256" key="13">
    <source>
        <dbReference type="PROSITE-ProRule" id="PRU00175"/>
    </source>
</evidence>
<evidence type="ECO:0000259" key="16">
    <source>
        <dbReference type="PROSITE" id="PS50089"/>
    </source>
</evidence>
<protein>
    <recommendedName>
        <fullName evidence="16">RING-type domain-containing protein</fullName>
    </recommendedName>
</protein>
<dbReference type="SUPFAM" id="SSF57850">
    <property type="entry name" value="RING/U-box"/>
    <property type="match status" value="1"/>
</dbReference>
<feature type="transmembrane region" description="Helical" evidence="15">
    <location>
        <begin position="304"/>
        <end position="323"/>
    </location>
</feature>
<dbReference type="GO" id="GO:0034707">
    <property type="term" value="C:chloride channel complex"/>
    <property type="evidence" value="ECO:0007669"/>
    <property type="project" value="UniProtKB-KW"/>
</dbReference>
<keyword evidence="7" id="KW-0406">Ion transport</keyword>
<keyword evidence="13" id="KW-0863">Zinc-finger</keyword>
<keyword evidence="10" id="KW-0325">Glycoprotein</keyword>
<feature type="domain" description="RING-type" evidence="16">
    <location>
        <begin position="707"/>
        <end position="744"/>
    </location>
</feature>
<evidence type="ECO:0000256" key="1">
    <source>
        <dbReference type="ARBA" id="ARBA00004651"/>
    </source>
</evidence>
<evidence type="ECO:0000256" key="6">
    <source>
        <dbReference type="ARBA" id="ARBA00022989"/>
    </source>
</evidence>
<keyword evidence="11" id="KW-0868">Chloride</keyword>
<sequence>MPSPWDPVVIAPPAPPTPLDWEMPTTPTPASSVMSTSFALQMLSALRSAVSFGGDVTPSSLVSFYHSWRHLKADATSVDVPTQGAFDPDEQEYYTSLLIIAGLFVVAFLLVALWAVFCMCRAYRRNSNDSSSSSESSNNSEGISQKRSRRIKIACLTCGLVAIATAAACIYPNVSMNGMVSNTVAGLERLVNRYNAAFLRVTNLGTQATDTLVTAHNLQGDLDDARQGVQQALEDVVTNTTSLQSLLSSVVQAVPSFEFDTFYSDAERFNRYRSIAEFGLIGLMVLVMALSLAALVCGTFCQRISATVICILLLLIVMAVVGAESAATVGISDMCMQPSAFLIHHFAEGDEYVQYYLLCDRPNPSQQAIDQTEQAVGDGLLAAQRVLNYTRQHAPQYEYEAASLHQDLLDIQQQLPGVVGRIDCSAFWEQYTRVVDGVCDPATTNLSIIAALRLASCALFLVVLVLASCTLQHEQSQQQQQQEPQPQPQPQPQPREGGREHTTTGRPEGDHPRRVRRIGTDHTGSSTTDPSPSDNSGMNEEHQNGGDDSQNTIPPPTGVPHNHINQHPGTGPGGRTSRTRITTTNPTNPHDPPSTLVEPLLIWTRNNGRGRITNDSDSDASDSAASSNNSSPGPISTISITSFPSSFILDSPRPLQPPPAPVPTHPIPSAPPIEVPVSTTNSTDTTTTTLSTEGGQGGDDGESDSLCHICCDRDVSVQLTCRHWLCSECSIRIARLNGRCPYCRAPITIDFGALDVEHAPTQDMLLNAGVQGSREDDNGTNTTRTDDDDDDDDSNNYLLCKICYEQ</sequence>
<keyword evidence="13" id="KW-0479">Metal-binding</keyword>
<comment type="similarity">
    <text evidence="2">Belongs to the tweety family.</text>
</comment>
<evidence type="ECO:0000256" key="10">
    <source>
        <dbReference type="ARBA" id="ARBA00023180"/>
    </source>
</evidence>
<reference evidence="17" key="1">
    <citation type="submission" date="2009-08" db="EMBL/GenBank/DDBJ databases">
        <title>Annotation of Salpingoeca rosetta.</title>
        <authorList>
            <consortium name="The Broad Institute Genome Sequencing Platform"/>
            <person name="Russ C."/>
            <person name="Cuomo C."/>
            <person name="Burger G."/>
            <person name="Gray M.W."/>
            <person name="Holland P.W.H."/>
            <person name="King N."/>
            <person name="Lang F.B.F."/>
            <person name="Roger A.J."/>
            <person name="Ruiz-Trillo I."/>
            <person name="Young S.K."/>
            <person name="Zeng Q."/>
            <person name="Gargeya S."/>
            <person name="Alvarado L."/>
            <person name="Berlin A."/>
            <person name="Chapman S.B."/>
            <person name="Chen Z."/>
            <person name="Freedman E."/>
            <person name="Gellesch M."/>
            <person name="Goldberg J."/>
            <person name="Griggs A."/>
            <person name="Gujja S."/>
            <person name="Heilman E."/>
            <person name="Heiman D."/>
            <person name="Howarth C."/>
            <person name="Mehta T."/>
            <person name="Neiman D."/>
            <person name="Pearson M."/>
            <person name="Roberts A."/>
            <person name="Saif S."/>
            <person name="Shea T."/>
            <person name="Shenoy N."/>
            <person name="Sisk P."/>
            <person name="Stolte C."/>
            <person name="Sykes S."/>
            <person name="White J."/>
            <person name="Yandava C."/>
            <person name="Haas B."/>
            <person name="Nusbaum C."/>
            <person name="Birren B."/>
        </authorList>
    </citation>
    <scope>NUCLEOTIDE SEQUENCE [LARGE SCALE GENOMIC DNA]</scope>
    <source>
        <strain evidence="17">ATCC 50818</strain>
    </source>
</reference>